<feature type="chain" id="PRO_5046068769" description="LGFP repeat-containing protein" evidence="2">
    <location>
        <begin position="38"/>
        <end position="672"/>
    </location>
</feature>
<comment type="caution">
    <text evidence="3">The sequence shown here is derived from an EMBL/GenBank/DDBJ whole genome shotgun (WGS) entry which is preliminary data.</text>
</comment>
<reference evidence="4" key="1">
    <citation type="journal article" date="2019" name="Int. J. Syst. Evol. Microbiol.">
        <title>The Global Catalogue of Microorganisms (GCM) 10K type strain sequencing project: providing services to taxonomists for standard genome sequencing and annotation.</title>
        <authorList>
            <consortium name="The Broad Institute Genomics Platform"/>
            <consortium name="The Broad Institute Genome Sequencing Center for Infectious Disease"/>
            <person name="Wu L."/>
            <person name="Ma J."/>
        </authorList>
    </citation>
    <scope>NUCLEOTIDE SEQUENCE [LARGE SCALE GENOMIC DNA]</scope>
    <source>
        <strain evidence="4">CGMCC 4.7181</strain>
    </source>
</reference>
<keyword evidence="4" id="KW-1185">Reference proteome</keyword>
<dbReference type="InterPro" id="IPR013207">
    <property type="entry name" value="LGFP"/>
</dbReference>
<sequence>MRRVGILSRPARKARALLGAALALAVVGSLAPAAAFADEQVPEDPAVVSEQSAATTGEEVPEDPAAVSEQSAATTEEEVAEDSAVVTEQDAVSTEEEAGEDAPIVTEQSAVSADEVAAIPTPDGGDYVGSNTADELDPGAFTSQLTSLSATAATAFNAGNIISDSKMFTSGTMTASQIQYFFDKKVPRCDSGYTCLKDFKMTTVSKSPNSYCSGSYSGARNESAAQIISKVSKACGVSEKVLIVMLQKEQGLVTHVWPSQFRYDIAMGYACPDDAACNSQYFGFQNQMYMAAYQLQRYTKDKYFNWYPVGKTSPVRYHPNIACGAGLVKIENKATAALYYYTPYQPNRAALRAGYGVGDSCSAYGNRNFVNYYTEWFGSTHGNEKPAAPSQPSKPAPSAGEQAITAKWKALGGASGVYGRATGSVKCNLAGGGCYQSFQGGGIYWKKSTGAQAVSQNILDGWWKLDKEKGALGFPNGSRRCVLVDGGCYQSFEGGMVYVTPHNGSVPVTSAMVTGWSEQNREKGALGYPTRTMVCGLASGGCYQQFDHGATYWTSSTGAHATTSRTLGGWRAVDKEKGKLGYPTKAMKCGLPSDGCYQQFQGGKVYWSKNSGSHPIYGSIMNQYQALGNEHSRLGYPTSGENCRYSGGACRQSFQHGYIQWTPGRGTIYRYN</sequence>
<dbReference type="Pfam" id="PF08310">
    <property type="entry name" value="LGFP"/>
    <property type="match status" value="5"/>
</dbReference>
<feature type="signal peptide" evidence="2">
    <location>
        <begin position="1"/>
        <end position="37"/>
    </location>
</feature>
<dbReference type="Proteomes" id="UP000638043">
    <property type="component" value="Unassembled WGS sequence"/>
</dbReference>
<keyword evidence="2" id="KW-0732">Signal</keyword>
<evidence type="ECO:0000313" key="4">
    <source>
        <dbReference type="Proteomes" id="UP000638043"/>
    </source>
</evidence>
<accession>A0ABQ2MZF2</accession>
<evidence type="ECO:0000256" key="1">
    <source>
        <dbReference type="SAM" id="MobiDB-lite"/>
    </source>
</evidence>
<evidence type="ECO:0000313" key="3">
    <source>
        <dbReference type="EMBL" id="GGO62853.1"/>
    </source>
</evidence>
<evidence type="ECO:0008006" key="5">
    <source>
        <dbReference type="Google" id="ProtNLM"/>
    </source>
</evidence>
<gene>
    <name evidence="3" type="ORF">GCM10010910_13990</name>
</gene>
<organism evidence="3 4">
    <name type="scientific">Microbacterium nanhaiense</name>
    <dbReference type="NCBI Taxonomy" id="1301026"/>
    <lineage>
        <taxon>Bacteria</taxon>
        <taxon>Bacillati</taxon>
        <taxon>Actinomycetota</taxon>
        <taxon>Actinomycetes</taxon>
        <taxon>Micrococcales</taxon>
        <taxon>Microbacteriaceae</taxon>
        <taxon>Microbacterium</taxon>
    </lineage>
</organism>
<dbReference type="EMBL" id="BMMQ01000003">
    <property type="protein sequence ID" value="GGO62853.1"/>
    <property type="molecule type" value="Genomic_DNA"/>
</dbReference>
<name>A0ABQ2MZF2_9MICO</name>
<proteinExistence type="predicted"/>
<feature type="region of interest" description="Disordered" evidence="1">
    <location>
        <begin position="41"/>
        <end position="103"/>
    </location>
</feature>
<dbReference type="RefSeq" id="WP_188700662.1">
    <property type="nucleotide sequence ID" value="NZ_BMMQ01000003.1"/>
</dbReference>
<evidence type="ECO:0000256" key="2">
    <source>
        <dbReference type="SAM" id="SignalP"/>
    </source>
</evidence>
<protein>
    <recommendedName>
        <fullName evidence="5">LGFP repeat-containing protein</fullName>
    </recommendedName>
</protein>